<sequence length="54" mass="5619">MPPGATGTLLRNLTFFDGHAIGLSVSVLLGYVIFGLILFTIGKKSVAIADVKAN</sequence>
<keyword evidence="3" id="KW-1185">Reference proteome</keyword>
<keyword evidence="1" id="KW-1133">Transmembrane helix</keyword>
<evidence type="ECO:0000313" key="3">
    <source>
        <dbReference type="Proteomes" id="UP001519503"/>
    </source>
</evidence>
<keyword evidence="1" id="KW-0472">Membrane</keyword>
<gene>
    <name evidence="2" type="ORF">G6R30_01070</name>
</gene>
<protein>
    <submittedName>
        <fullName evidence="2">Uncharacterized protein</fullName>
    </submittedName>
</protein>
<reference evidence="2 3" key="1">
    <citation type="submission" date="2020-02" db="EMBL/GenBank/DDBJ databases">
        <title>Fructobacillus sp. isolated from paper mulberry of Taiwan.</title>
        <authorList>
            <person name="Lin S.-T."/>
        </authorList>
    </citation>
    <scope>NUCLEOTIDE SEQUENCE [LARGE SCALE GENOMIC DNA]</scope>
    <source>
        <strain evidence="2 3">S1-1</strain>
    </source>
</reference>
<evidence type="ECO:0000313" key="2">
    <source>
        <dbReference type="EMBL" id="MBS9337057.1"/>
    </source>
</evidence>
<proteinExistence type="predicted"/>
<dbReference type="EMBL" id="JAAMFL010000001">
    <property type="protein sequence ID" value="MBS9337057.1"/>
    <property type="molecule type" value="Genomic_DNA"/>
</dbReference>
<organism evidence="2 3">
    <name type="scientific">Fructobacillus parabroussonetiae</name>
    <dbReference type="NCBI Taxonomy" id="2713174"/>
    <lineage>
        <taxon>Bacteria</taxon>
        <taxon>Bacillati</taxon>
        <taxon>Bacillota</taxon>
        <taxon>Bacilli</taxon>
        <taxon>Lactobacillales</taxon>
        <taxon>Lactobacillaceae</taxon>
        <taxon>Fructobacillus</taxon>
    </lineage>
</organism>
<accession>A0ABS5QVV8</accession>
<feature type="transmembrane region" description="Helical" evidence="1">
    <location>
        <begin position="20"/>
        <end position="42"/>
    </location>
</feature>
<evidence type="ECO:0000256" key="1">
    <source>
        <dbReference type="SAM" id="Phobius"/>
    </source>
</evidence>
<dbReference type="RefSeq" id="WP_213820607.1">
    <property type="nucleotide sequence ID" value="NZ_JAAMFL010000001.1"/>
</dbReference>
<dbReference type="Proteomes" id="UP001519503">
    <property type="component" value="Unassembled WGS sequence"/>
</dbReference>
<name>A0ABS5QVV8_9LACO</name>
<keyword evidence="1" id="KW-0812">Transmembrane</keyword>
<comment type="caution">
    <text evidence="2">The sequence shown here is derived from an EMBL/GenBank/DDBJ whole genome shotgun (WGS) entry which is preliminary data.</text>
</comment>